<reference evidence="1 2" key="1">
    <citation type="journal article" date="2015" name="Nature">
        <title>rRNA introns, odd ribosomes, and small enigmatic genomes across a large radiation of phyla.</title>
        <authorList>
            <person name="Brown C.T."/>
            <person name="Hug L.A."/>
            <person name="Thomas B.C."/>
            <person name="Sharon I."/>
            <person name="Castelle C.J."/>
            <person name="Singh A."/>
            <person name="Wilkins M.J."/>
            <person name="Williams K.H."/>
            <person name="Banfield J.F."/>
        </authorList>
    </citation>
    <scope>NUCLEOTIDE SEQUENCE [LARGE SCALE GENOMIC DNA]</scope>
</reference>
<comment type="caution">
    <text evidence="1">The sequence shown here is derived from an EMBL/GenBank/DDBJ whole genome shotgun (WGS) entry which is preliminary data.</text>
</comment>
<proteinExistence type="predicted"/>
<name>A0A0G0UD31_9BACT</name>
<sequence length="178" mass="20001">MKITREMLSESLKTILDMLVKDANLPERMRWGTHVQVRDMSIGAGAMGRFIDGIFEVSVGENTWVFDGNISETSCYIGWNVEIETETGSVTAVPVMKTHYKSGPKPLDPVLFGFEPRTIGSLGPLRRFIPSSDDDDLRDQIDLVIKNYGFSFVYGTLEEVRRGRAILYKCLSGFIHST</sequence>
<dbReference type="Proteomes" id="UP000034616">
    <property type="component" value="Unassembled WGS sequence"/>
</dbReference>
<organism evidence="1 2">
    <name type="scientific">Candidatus Uhrbacteria bacterium GW2011_GWC2_41_11</name>
    <dbReference type="NCBI Taxonomy" id="1618985"/>
    <lineage>
        <taxon>Bacteria</taxon>
        <taxon>Candidatus Uhriibacteriota</taxon>
    </lineage>
</organism>
<evidence type="ECO:0000313" key="2">
    <source>
        <dbReference type="Proteomes" id="UP000034616"/>
    </source>
</evidence>
<dbReference type="EMBL" id="LCAH01000007">
    <property type="protein sequence ID" value="KKR86858.1"/>
    <property type="molecule type" value="Genomic_DNA"/>
</dbReference>
<accession>A0A0G0UD31</accession>
<evidence type="ECO:0000313" key="1">
    <source>
        <dbReference type="EMBL" id="KKR86858.1"/>
    </source>
</evidence>
<protein>
    <submittedName>
        <fullName evidence="1">Uncharacterized protein</fullName>
    </submittedName>
</protein>
<gene>
    <name evidence="1" type="ORF">UU35_C0007G0004</name>
</gene>
<dbReference type="AlphaFoldDB" id="A0A0G0UD31"/>